<accession>A0A932GP39</accession>
<proteinExistence type="predicted"/>
<evidence type="ECO:0000313" key="1">
    <source>
        <dbReference type="EMBL" id="MBI3014549.1"/>
    </source>
</evidence>
<dbReference type="Proteomes" id="UP000741360">
    <property type="component" value="Unassembled WGS sequence"/>
</dbReference>
<dbReference type="EMBL" id="JACPSX010000103">
    <property type="protein sequence ID" value="MBI3014549.1"/>
    <property type="molecule type" value="Genomic_DNA"/>
</dbReference>
<protein>
    <submittedName>
        <fullName evidence="1">Uncharacterized protein</fullName>
    </submittedName>
</protein>
<gene>
    <name evidence="1" type="ORF">HYY65_05705</name>
</gene>
<dbReference type="AlphaFoldDB" id="A0A932GP39"/>
<comment type="caution">
    <text evidence="1">The sequence shown here is derived from an EMBL/GenBank/DDBJ whole genome shotgun (WGS) entry which is preliminary data.</text>
</comment>
<reference evidence="1" key="1">
    <citation type="submission" date="2020-07" db="EMBL/GenBank/DDBJ databases">
        <title>Huge and variable diversity of episymbiotic CPR bacteria and DPANN archaea in groundwater ecosystems.</title>
        <authorList>
            <person name="He C.Y."/>
            <person name="Keren R."/>
            <person name="Whittaker M."/>
            <person name="Farag I.F."/>
            <person name="Doudna J."/>
            <person name="Cate J.H.D."/>
            <person name="Banfield J.F."/>
        </authorList>
    </citation>
    <scope>NUCLEOTIDE SEQUENCE</scope>
    <source>
        <strain evidence="1">NC_groundwater_717_Ag_S-0.2um_59_8</strain>
    </source>
</reference>
<sequence>MLLQELRAEFNEYFQLPGGQLILWLDPGVQWRGVVPQLTGDFQVVTYQGSQLEVKAAVELAWARKERPRFVLYLPGLSAVRLNVLKEYEFCGKVYEESILQALRRWDVEFDRAHEPELEKILPIAVRHLAHCGNFRRRAPTRSSATLWPRNLEGRHCGIQSRPSGRSSSQGI</sequence>
<evidence type="ECO:0000313" key="2">
    <source>
        <dbReference type="Proteomes" id="UP000741360"/>
    </source>
</evidence>
<name>A0A932GP39_UNCTE</name>
<organism evidence="1 2">
    <name type="scientific">Tectimicrobiota bacterium</name>
    <dbReference type="NCBI Taxonomy" id="2528274"/>
    <lineage>
        <taxon>Bacteria</taxon>
        <taxon>Pseudomonadati</taxon>
        <taxon>Nitrospinota/Tectimicrobiota group</taxon>
        <taxon>Candidatus Tectimicrobiota</taxon>
    </lineage>
</organism>